<dbReference type="AlphaFoldDB" id="A0A0B6YMW5"/>
<feature type="non-terminal residue" evidence="2">
    <location>
        <position position="75"/>
    </location>
</feature>
<proteinExistence type="predicted"/>
<feature type="region of interest" description="Disordered" evidence="1">
    <location>
        <begin position="1"/>
        <end position="21"/>
    </location>
</feature>
<accession>A0A0B6YMW5</accession>
<name>A0A0B6YMW5_9EUPU</name>
<evidence type="ECO:0000256" key="1">
    <source>
        <dbReference type="SAM" id="MobiDB-lite"/>
    </source>
</evidence>
<reference evidence="2" key="1">
    <citation type="submission" date="2014-12" db="EMBL/GenBank/DDBJ databases">
        <title>Insight into the proteome of Arion vulgaris.</title>
        <authorList>
            <person name="Aradska J."/>
            <person name="Bulat T."/>
            <person name="Smidak R."/>
            <person name="Sarate P."/>
            <person name="Gangsoo J."/>
            <person name="Sialana F."/>
            <person name="Bilban M."/>
            <person name="Lubec G."/>
        </authorList>
    </citation>
    <scope>NUCLEOTIDE SEQUENCE</scope>
    <source>
        <tissue evidence="2">Skin</tissue>
    </source>
</reference>
<feature type="non-terminal residue" evidence="2">
    <location>
        <position position="1"/>
    </location>
</feature>
<organism evidence="2">
    <name type="scientific">Arion vulgaris</name>
    <dbReference type="NCBI Taxonomy" id="1028688"/>
    <lineage>
        <taxon>Eukaryota</taxon>
        <taxon>Metazoa</taxon>
        <taxon>Spiralia</taxon>
        <taxon>Lophotrochozoa</taxon>
        <taxon>Mollusca</taxon>
        <taxon>Gastropoda</taxon>
        <taxon>Heterobranchia</taxon>
        <taxon>Euthyneura</taxon>
        <taxon>Panpulmonata</taxon>
        <taxon>Eupulmonata</taxon>
        <taxon>Stylommatophora</taxon>
        <taxon>Helicina</taxon>
        <taxon>Arionoidea</taxon>
        <taxon>Arionidae</taxon>
        <taxon>Arion</taxon>
    </lineage>
</organism>
<protein>
    <submittedName>
        <fullName evidence="2">Uncharacterized protein</fullName>
    </submittedName>
</protein>
<dbReference type="EMBL" id="HACG01010617">
    <property type="protein sequence ID" value="CEK57482.1"/>
    <property type="molecule type" value="Transcribed_RNA"/>
</dbReference>
<sequence>GATPQKKLQTNVAKSPAKPPPMPAIVQRLLNCKRDTIYDKMKYSSLLKKAISILSPIHIKNLPEKLKEEFEHKKR</sequence>
<gene>
    <name evidence="2" type="primary">ORF30278</name>
</gene>
<evidence type="ECO:0000313" key="2">
    <source>
        <dbReference type="EMBL" id="CEK57482.1"/>
    </source>
</evidence>
<feature type="compositionally biased region" description="Polar residues" evidence="1">
    <location>
        <begin position="1"/>
        <end position="12"/>
    </location>
</feature>